<feature type="active site" description="For ring-opening step" evidence="4">
    <location>
        <position position="143"/>
    </location>
</feature>
<dbReference type="InterPro" id="IPR037171">
    <property type="entry name" value="NagB/RpiA_transferase-like"/>
</dbReference>
<dbReference type="HAMAP" id="MF_01241">
    <property type="entry name" value="GlcN6P_deamin"/>
    <property type="match status" value="1"/>
</dbReference>
<gene>
    <name evidence="4 6" type="primary">nagB</name>
    <name evidence="6" type="ORF">E2626_13625</name>
</gene>
<dbReference type="InterPro" id="IPR006148">
    <property type="entry name" value="Glc/Gal-6P_isomerase"/>
</dbReference>
<dbReference type="GO" id="GO:0019262">
    <property type="term" value="P:N-acetylneuraminate catabolic process"/>
    <property type="evidence" value="ECO:0007669"/>
    <property type="project" value="UniProtKB-UniRule"/>
</dbReference>
<dbReference type="GO" id="GO:0005975">
    <property type="term" value="P:carbohydrate metabolic process"/>
    <property type="evidence" value="ECO:0007669"/>
    <property type="project" value="InterPro"/>
</dbReference>
<feature type="active site" description="Proton acceptor; for ring-opening step" evidence="4">
    <location>
        <position position="138"/>
    </location>
</feature>
<dbReference type="EMBL" id="SORX01000008">
    <property type="protein sequence ID" value="TFD99815.1"/>
    <property type="molecule type" value="Genomic_DNA"/>
</dbReference>
<evidence type="ECO:0000256" key="3">
    <source>
        <dbReference type="ARBA" id="ARBA00023277"/>
    </source>
</evidence>
<dbReference type="GO" id="GO:0042802">
    <property type="term" value="F:identical protein binding"/>
    <property type="evidence" value="ECO:0007669"/>
    <property type="project" value="TreeGrafter"/>
</dbReference>
<feature type="active site" description="For ring-opening step" evidence="4">
    <location>
        <position position="136"/>
    </location>
</feature>
<comment type="caution">
    <text evidence="4">Lacks conserved residue(s) required for the propagation of feature annotation.</text>
</comment>
<evidence type="ECO:0000256" key="1">
    <source>
        <dbReference type="ARBA" id="ARBA00000644"/>
    </source>
</evidence>
<dbReference type="PANTHER" id="PTHR11280">
    <property type="entry name" value="GLUCOSAMINE-6-PHOSPHATE ISOMERASE"/>
    <property type="match status" value="1"/>
</dbReference>
<dbReference type="RefSeq" id="WP_134382330.1">
    <property type="nucleotide sequence ID" value="NZ_SORX01000008.1"/>
</dbReference>
<comment type="function">
    <text evidence="4">Catalyzes the reversible isomerization-deamination of glucosamine 6-phosphate (GlcN6P) to form fructose 6-phosphate (Fru6P) and ammonium ion.</text>
</comment>
<keyword evidence="2 4" id="KW-0378">Hydrolase</keyword>
<keyword evidence="3 4" id="KW-0119">Carbohydrate metabolism</keyword>
<dbReference type="PANTHER" id="PTHR11280:SF5">
    <property type="entry name" value="GLUCOSAMINE-6-PHOSPHATE ISOMERASE"/>
    <property type="match status" value="1"/>
</dbReference>
<evidence type="ECO:0000259" key="5">
    <source>
        <dbReference type="Pfam" id="PF01182"/>
    </source>
</evidence>
<dbReference type="SUPFAM" id="SSF100950">
    <property type="entry name" value="NagB/RpiA/CoA transferase-like"/>
    <property type="match status" value="1"/>
</dbReference>
<comment type="similarity">
    <text evidence="4">Belongs to the glucosamine/galactosamine-6-phosphate isomerase family. NagB subfamily.</text>
</comment>
<feature type="active site" description="Proton acceptor; for enolization step" evidence="4">
    <location>
        <position position="67"/>
    </location>
</feature>
<dbReference type="AlphaFoldDB" id="A0A4Y8LAY8"/>
<sequence>MDVVIVKNYIEMSKHTAGMVGDLIKHQEKPILGLATGGTPIGMYQLLVRQYREGLLSFKHVRSFNLDEYIGLDPTHAKSYHRYMNEHLFLHVDMPFHQTYVPDGMAKNLDKVCRSYEKLLKKIGPPDLQILGIGENGHIGFNEPGSDFNGHTHVIRLADSTREANARYFQSIDEVPTHAITMGIKSILRSKKIVLMASGEKKAAAVKRLLEGSPDEDFPASALCRHPNVTLVADEAAFGQND</sequence>
<dbReference type="GO" id="GO:0005737">
    <property type="term" value="C:cytoplasm"/>
    <property type="evidence" value="ECO:0007669"/>
    <property type="project" value="TreeGrafter"/>
</dbReference>
<evidence type="ECO:0000256" key="4">
    <source>
        <dbReference type="HAMAP-Rule" id="MF_01241"/>
    </source>
</evidence>
<dbReference type="Gene3D" id="3.40.50.1360">
    <property type="match status" value="1"/>
</dbReference>
<dbReference type="Proteomes" id="UP000297776">
    <property type="component" value="Unassembled WGS sequence"/>
</dbReference>
<dbReference type="OrthoDB" id="9791139at2"/>
<proteinExistence type="inferred from homology"/>
<dbReference type="EC" id="3.5.99.6" evidence="4"/>
<comment type="caution">
    <text evidence="6">The sequence shown here is derived from an EMBL/GenBank/DDBJ whole genome shotgun (WGS) entry which is preliminary data.</text>
</comment>
<dbReference type="Pfam" id="PF01182">
    <property type="entry name" value="Glucosamine_iso"/>
    <property type="match status" value="1"/>
</dbReference>
<dbReference type="InterPro" id="IPR004547">
    <property type="entry name" value="Glucosamine6P_isomerase"/>
</dbReference>
<dbReference type="NCBIfam" id="TIGR00502">
    <property type="entry name" value="nagB"/>
    <property type="match status" value="1"/>
</dbReference>
<dbReference type="GO" id="GO:0006043">
    <property type="term" value="P:glucosamine catabolic process"/>
    <property type="evidence" value="ECO:0007669"/>
    <property type="project" value="TreeGrafter"/>
</dbReference>
<accession>A0A4Y8LAY8</accession>
<evidence type="ECO:0000256" key="2">
    <source>
        <dbReference type="ARBA" id="ARBA00022801"/>
    </source>
</evidence>
<evidence type="ECO:0000313" key="6">
    <source>
        <dbReference type="EMBL" id="TFD99815.1"/>
    </source>
</evidence>
<comment type="catalytic activity">
    <reaction evidence="1 4">
        <text>alpha-D-glucosamine 6-phosphate + H2O = beta-D-fructose 6-phosphate + NH4(+)</text>
        <dbReference type="Rhea" id="RHEA:12172"/>
        <dbReference type="ChEBI" id="CHEBI:15377"/>
        <dbReference type="ChEBI" id="CHEBI:28938"/>
        <dbReference type="ChEBI" id="CHEBI:57634"/>
        <dbReference type="ChEBI" id="CHEBI:75989"/>
        <dbReference type="EC" id="3.5.99.6"/>
    </reaction>
</comment>
<feature type="domain" description="Glucosamine/galactosamine-6-phosphate isomerase" evidence="5">
    <location>
        <begin position="12"/>
        <end position="224"/>
    </location>
</feature>
<name>A0A4Y8LAY8_9BACL</name>
<dbReference type="FunFam" id="3.40.50.1360:FF:000003">
    <property type="entry name" value="Glucosamine-6-phosphate deaminase"/>
    <property type="match status" value="1"/>
</dbReference>
<dbReference type="GO" id="GO:0004342">
    <property type="term" value="F:glucosamine-6-phosphate deaminase activity"/>
    <property type="evidence" value="ECO:0007669"/>
    <property type="project" value="UniProtKB-UniRule"/>
</dbReference>
<evidence type="ECO:0000313" key="7">
    <source>
        <dbReference type="Proteomes" id="UP000297776"/>
    </source>
</evidence>
<organism evidence="6 7">
    <name type="scientific">Jeotgalibacillus salarius</name>
    <dbReference type="NCBI Taxonomy" id="546023"/>
    <lineage>
        <taxon>Bacteria</taxon>
        <taxon>Bacillati</taxon>
        <taxon>Bacillota</taxon>
        <taxon>Bacilli</taxon>
        <taxon>Bacillales</taxon>
        <taxon>Caryophanaceae</taxon>
        <taxon>Jeotgalibacillus</taxon>
    </lineage>
</organism>
<reference evidence="6 7" key="1">
    <citation type="submission" date="2019-03" db="EMBL/GenBank/DDBJ databases">
        <authorList>
            <person name="Yang Y."/>
        </authorList>
    </citation>
    <scope>NUCLEOTIDE SEQUENCE [LARGE SCALE GENOMIC DNA]</scope>
    <source>
        <strain evidence="6 7">ASL-1</strain>
    </source>
</reference>
<keyword evidence="7" id="KW-1185">Reference proteome</keyword>
<comment type="pathway">
    <text evidence="4">Amino-sugar metabolism; N-acetylneuraminate degradation; D-fructose 6-phosphate from N-acetylneuraminate: step 5/5.</text>
</comment>
<protein>
    <recommendedName>
        <fullName evidence="4">Glucosamine-6-phosphate deaminase</fullName>
        <ecNumber evidence="4">3.5.99.6</ecNumber>
    </recommendedName>
    <alternativeName>
        <fullName evidence="4">GlcN6P deaminase</fullName>
        <shortName evidence="4">GNPDA</shortName>
    </alternativeName>
    <alternativeName>
        <fullName evidence="4">Glucosamine-6-phosphate isomerase</fullName>
    </alternativeName>
</protein>
<dbReference type="CDD" id="cd01399">
    <property type="entry name" value="GlcN6P_deaminase"/>
    <property type="match status" value="1"/>
</dbReference>
<dbReference type="GO" id="GO:0006046">
    <property type="term" value="P:N-acetylglucosamine catabolic process"/>
    <property type="evidence" value="ECO:0007669"/>
    <property type="project" value="UniProtKB-UniRule"/>
</dbReference>
<dbReference type="UniPathway" id="UPA00629">
    <property type="reaction ID" value="UER00684"/>
</dbReference>